<reference evidence="1 2" key="1">
    <citation type="journal article" date="2024" name="Plant Biotechnol. J.">
        <title>Genome and CRISPR/Cas9 system of a widespread forest tree (Populus alba) in the world.</title>
        <authorList>
            <person name="Liu Y.J."/>
            <person name="Jiang P.F."/>
            <person name="Han X.M."/>
            <person name="Li X.Y."/>
            <person name="Wang H.M."/>
            <person name="Wang Y.J."/>
            <person name="Wang X.X."/>
            <person name="Zeng Q.Y."/>
        </authorList>
    </citation>
    <scope>NUCLEOTIDE SEQUENCE [LARGE SCALE GENOMIC DNA]</scope>
    <source>
        <strain evidence="2">cv. PAL-ZL1</strain>
    </source>
</reference>
<accession>A0ACC4B0G6</accession>
<gene>
    <name evidence="1" type="ORF">D5086_025593</name>
</gene>
<comment type="caution">
    <text evidence="1">The sequence shown here is derived from an EMBL/GenBank/DDBJ whole genome shotgun (WGS) entry which is preliminary data.</text>
</comment>
<organism evidence="1 2">
    <name type="scientific">Populus alba</name>
    <name type="common">White poplar</name>
    <dbReference type="NCBI Taxonomy" id="43335"/>
    <lineage>
        <taxon>Eukaryota</taxon>
        <taxon>Viridiplantae</taxon>
        <taxon>Streptophyta</taxon>
        <taxon>Embryophyta</taxon>
        <taxon>Tracheophyta</taxon>
        <taxon>Spermatophyta</taxon>
        <taxon>Magnoliopsida</taxon>
        <taxon>eudicotyledons</taxon>
        <taxon>Gunneridae</taxon>
        <taxon>Pentapetalae</taxon>
        <taxon>rosids</taxon>
        <taxon>fabids</taxon>
        <taxon>Malpighiales</taxon>
        <taxon>Salicaceae</taxon>
        <taxon>Saliceae</taxon>
        <taxon>Populus</taxon>
    </lineage>
</organism>
<protein>
    <submittedName>
        <fullName evidence="1">Uncharacterized protein</fullName>
    </submittedName>
</protein>
<sequence>MCPPASSPVADIDFHCRDEDLFMFLYKLNSGSPLPGNVITDVNPYIYAPSNLPEDIWYLLRVKENDDTGLGFWKVKGEACKLFSNSAITGWRTTLEFFEGQVPHERKTDWLMQEYWITQKEHSEKRKAKEARSLCRVFLGGEQSLNNENQQIASPHSDTQIDLAQSIGPGTLADTSHGSSSNPEVNKDDETENMVATGRPPNLPVANLPEIDCFSRGDFLELLDLDNPASRSSSSDNSSCMTMSSDEYFDSIALLRDLESESNQALAQKDKDCKLSVTASHRPDEVVVLPASQGSYISIEGGRPHAVETDTSMQGNGHRDLDIQRAVRNQGANHWGEGSSSSFHAVGASSGGHVASPDEEEKAARSRRKKTKKKYLCFLCSLSDPRGPLKEPNLSGLLEVGTTIYYKNHLIGPNYGNLENSVARSDGGKDASGPRFRCTEPPSKNIVKWEAEGIVFYGNYMYSLGGGISLTYKPATAIFTRNDVAIQMASSVDDILQDSR</sequence>
<dbReference type="EMBL" id="RCHU02000014">
    <property type="protein sequence ID" value="KAL3571689.1"/>
    <property type="molecule type" value="Genomic_DNA"/>
</dbReference>
<dbReference type="Proteomes" id="UP000309997">
    <property type="component" value="Unassembled WGS sequence"/>
</dbReference>
<keyword evidence="2" id="KW-1185">Reference proteome</keyword>
<name>A0ACC4B0G6_POPAL</name>
<evidence type="ECO:0000313" key="1">
    <source>
        <dbReference type="EMBL" id="KAL3571689.1"/>
    </source>
</evidence>
<proteinExistence type="predicted"/>
<evidence type="ECO:0000313" key="2">
    <source>
        <dbReference type="Proteomes" id="UP000309997"/>
    </source>
</evidence>